<dbReference type="EMBL" id="CAJJDM010000059">
    <property type="protein sequence ID" value="CAD8077218.1"/>
    <property type="molecule type" value="Genomic_DNA"/>
</dbReference>
<feature type="coiled-coil region" evidence="1">
    <location>
        <begin position="171"/>
        <end position="198"/>
    </location>
</feature>
<dbReference type="OMA" id="WKVCKEL"/>
<organism evidence="2 3">
    <name type="scientific">Paramecium primaurelia</name>
    <dbReference type="NCBI Taxonomy" id="5886"/>
    <lineage>
        <taxon>Eukaryota</taxon>
        <taxon>Sar</taxon>
        <taxon>Alveolata</taxon>
        <taxon>Ciliophora</taxon>
        <taxon>Intramacronucleata</taxon>
        <taxon>Oligohymenophorea</taxon>
        <taxon>Peniculida</taxon>
        <taxon>Parameciidae</taxon>
        <taxon>Paramecium</taxon>
    </lineage>
</organism>
<dbReference type="Proteomes" id="UP000688137">
    <property type="component" value="Unassembled WGS sequence"/>
</dbReference>
<reference evidence="2" key="1">
    <citation type="submission" date="2021-01" db="EMBL/GenBank/DDBJ databases">
        <authorList>
            <consortium name="Genoscope - CEA"/>
            <person name="William W."/>
        </authorList>
    </citation>
    <scope>NUCLEOTIDE SEQUENCE</scope>
</reference>
<evidence type="ECO:0000313" key="3">
    <source>
        <dbReference type="Proteomes" id="UP000688137"/>
    </source>
</evidence>
<sequence>MFKYVNFRSIYSMARNVRIVNKLKKTQDVSQQFSMAYEDKNDEDDVIGSLNDIKLEQNTILKEAIKPDINLIKETVLFDGDDPYYEKVVDRPDKGTVWGLQGELVQQRDILFDPNEQLDIYKLISFLEINQIKDIVHYDLEDYGKQLPQRYGIVGTMFSSNHGWKVCKELVKGFMIQYQKEQEEIKNLNLRLGNEAMNAEPDQRGIMNLKRLHHLGIGTYGKPQISGQKDDEWLMVYYKQYMIHLLTEDSRQEVDIEAKWMYQPTEEHMDEYDKLMIATKTGNRRFFEPLDQ</sequence>
<comment type="caution">
    <text evidence="2">The sequence shown here is derived from an EMBL/GenBank/DDBJ whole genome shotgun (WGS) entry which is preliminary data.</text>
</comment>
<evidence type="ECO:0000256" key="1">
    <source>
        <dbReference type="SAM" id="Coils"/>
    </source>
</evidence>
<protein>
    <submittedName>
        <fullName evidence="2">Uncharacterized protein</fullName>
    </submittedName>
</protein>
<accession>A0A8S1M9E9</accession>
<gene>
    <name evidence="2" type="ORF">PPRIM_AZ9-3.1.T0580003</name>
</gene>
<dbReference type="Pfam" id="PF02410">
    <property type="entry name" value="RsfS"/>
    <property type="match status" value="1"/>
</dbReference>
<evidence type="ECO:0000313" key="2">
    <source>
        <dbReference type="EMBL" id="CAD8077218.1"/>
    </source>
</evidence>
<dbReference type="AlphaFoldDB" id="A0A8S1M9E9"/>
<keyword evidence="3" id="KW-1185">Reference proteome</keyword>
<keyword evidence="1" id="KW-0175">Coiled coil</keyword>
<name>A0A8S1M9E9_PARPR</name>
<proteinExistence type="predicted"/>